<keyword evidence="3" id="KW-1185">Reference proteome</keyword>
<protein>
    <recommendedName>
        <fullName evidence="4">Outer membrane beta-barrel protein</fullName>
    </recommendedName>
</protein>
<dbReference type="EMBL" id="NXLU01000001">
    <property type="protein sequence ID" value="RDU70085.1"/>
    <property type="molecule type" value="Genomic_DNA"/>
</dbReference>
<keyword evidence="1" id="KW-0732">Signal</keyword>
<dbReference type="OrthoDB" id="5331530at2"/>
<evidence type="ECO:0000313" key="2">
    <source>
        <dbReference type="EMBL" id="RDU70085.1"/>
    </source>
</evidence>
<organism evidence="2 3">
    <name type="scientific">Helicobacter cholecystus</name>
    <dbReference type="NCBI Taxonomy" id="45498"/>
    <lineage>
        <taxon>Bacteria</taxon>
        <taxon>Pseudomonadati</taxon>
        <taxon>Campylobacterota</taxon>
        <taxon>Epsilonproteobacteria</taxon>
        <taxon>Campylobacterales</taxon>
        <taxon>Helicobacteraceae</taxon>
        <taxon>Helicobacter</taxon>
    </lineage>
</organism>
<comment type="caution">
    <text evidence="2">The sequence shown here is derived from an EMBL/GenBank/DDBJ whole genome shotgun (WGS) entry which is preliminary data.</text>
</comment>
<name>A0A3D8IYV6_9HELI</name>
<sequence>MKKVILCALLFTQSFAVGFIDSLFMSDAEKREQARIEAEQKKRTKHFFGVEGGVGYYDFAYALFATGNPLLAGKTLASTLGYSVGILGGWQRYDYEKVGIRHTFGVKYDWGYDMGKFGGNEQLDYRGNDFYIFGLLYYAIDGLFDLVKTSGNRFGINLGISFDFNMNYSKNEKEGNKLIGGGGIIGRLRLGVYTQVENNIFDCILSFPTLGVGFGEMMMPSTLTLGYKHLF</sequence>
<dbReference type="Proteomes" id="UP000257067">
    <property type="component" value="Unassembled WGS sequence"/>
</dbReference>
<feature type="chain" id="PRO_5043181889" description="Outer membrane beta-barrel protein" evidence="1">
    <location>
        <begin position="17"/>
        <end position="231"/>
    </location>
</feature>
<dbReference type="AlphaFoldDB" id="A0A3D8IYV6"/>
<evidence type="ECO:0000256" key="1">
    <source>
        <dbReference type="SAM" id="SignalP"/>
    </source>
</evidence>
<reference evidence="2 3" key="1">
    <citation type="submission" date="2018-04" db="EMBL/GenBank/DDBJ databases">
        <title>Novel Campyloabacter and Helicobacter Species and Strains.</title>
        <authorList>
            <person name="Mannion A.J."/>
            <person name="Shen Z."/>
            <person name="Fox J.G."/>
        </authorList>
    </citation>
    <scope>NUCLEOTIDE SEQUENCE [LARGE SCALE GENOMIC DNA]</scope>
    <source>
        <strain evidence="2 3">ATCC 700242</strain>
    </source>
</reference>
<dbReference type="RefSeq" id="WP_104723952.1">
    <property type="nucleotide sequence ID" value="NZ_FZNE01000002.1"/>
</dbReference>
<proteinExistence type="predicted"/>
<evidence type="ECO:0008006" key="4">
    <source>
        <dbReference type="Google" id="ProtNLM"/>
    </source>
</evidence>
<accession>A0A3D8IYV6</accession>
<feature type="signal peptide" evidence="1">
    <location>
        <begin position="1"/>
        <end position="16"/>
    </location>
</feature>
<gene>
    <name evidence="2" type="ORF">CQA62_01340</name>
</gene>
<evidence type="ECO:0000313" key="3">
    <source>
        <dbReference type="Proteomes" id="UP000257067"/>
    </source>
</evidence>